<keyword evidence="2" id="KW-0378">Hydrolase</keyword>
<dbReference type="Proteomes" id="UP001383192">
    <property type="component" value="Unassembled WGS sequence"/>
</dbReference>
<evidence type="ECO:0000256" key="4">
    <source>
        <dbReference type="PIRSR" id="PIRSR001221-2"/>
    </source>
</evidence>
<sequence>MPSVRWGDIVEAKRAKQLASIPKEWILSSEKLPSNRVLDVTDIPAQSDLFTSRELEITTSAAETILSRISGGEWSSLEVTTAFCKRAALAHQLVNCLTEIFFEDAIQRAIKLDAYYKKTGKTVGPLHGLPISVKDQVNVKGIETTLGYVSRVGNVAKKNAVIIDILISLGAIPYVKTNSPQTMIWEETMNNLFGRTLSPLNRSFTSAGSKWWRRISCRGSPLGLGTDVGGSIRVPAAYAGIYGLRPSYGRLPFAGIDDVLDGQESIKTVVGPLATSLKGIEILMKSVIEKEPWVGDPLAVRKPWNEDEHRLLDRGSGKGLCFAIMWDDGITMPHPPITRGLEMTRKALAKAGHRVIVWKPPIHHIELSRCMRDILLSGIIDDIRGDIESSGEPLITHMAPEGQTPEHYRRLPEKSASVYEVWQAQKRRRTLREEYWRYWSDTVPLTGTGRPADAIIAPVNPTAGAPHGKSFVYDYTNAWNVLDYPALTIPVAKVDPIIDKNVHRDKFFNKRDSKVWGFYDPQVYKDAPIAVQLIGRTLEEEALIGMGEVLVSALAGNPKVHSKL</sequence>
<feature type="active site" description="Acyl-ester intermediate" evidence="3">
    <location>
        <position position="231"/>
    </location>
</feature>
<dbReference type="AlphaFoldDB" id="A0AAW0CQD2"/>
<evidence type="ECO:0000259" key="5">
    <source>
        <dbReference type="Pfam" id="PF01425"/>
    </source>
</evidence>
<dbReference type="Pfam" id="PF01425">
    <property type="entry name" value="Amidase"/>
    <property type="match status" value="1"/>
</dbReference>
<dbReference type="PANTHER" id="PTHR46072:SF2">
    <property type="entry name" value="AMIDASE (EUROFUNG)"/>
    <property type="match status" value="1"/>
</dbReference>
<keyword evidence="7" id="KW-1185">Reference proteome</keyword>
<dbReference type="EMBL" id="JAYKXP010000035">
    <property type="protein sequence ID" value="KAK7040938.1"/>
    <property type="molecule type" value="Genomic_DNA"/>
</dbReference>
<comment type="similarity">
    <text evidence="1">Belongs to the amidase family.</text>
</comment>
<feature type="domain" description="Amidase" evidence="5">
    <location>
        <begin position="78"/>
        <end position="543"/>
    </location>
</feature>
<accession>A0AAW0CQD2</accession>
<feature type="active site" description="Charge relay system" evidence="3">
    <location>
        <position position="209"/>
    </location>
</feature>
<evidence type="ECO:0000256" key="2">
    <source>
        <dbReference type="ARBA" id="ARBA00022801"/>
    </source>
</evidence>
<evidence type="ECO:0000313" key="6">
    <source>
        <dbReference type="EMBL" id="KAK7040938.1"/>
    </source>
</evidence>
<dbReference type="InterPro" id="IPR023631">
    <property type="entry name" value="Amidase_dom"/>
</dbReference>
<reference evidence="6 7" key="1">
    <citation type="submission" date="2024-01" db="EMBL/GenBank/DDBJ databases">
        <title>A draft genome for a cacao thread blight-causing isolate of Paramarasmius palmivorus.</title>
        <authorList>
            <person name="Baruah I.K."/>
            <person name="Bukari Y."/>
            <person name="Amoako-Attah I."/>
            <person name="Meinhardt L.W."/>
            <person name="Bailey B.A."/>
            <person name="Cohen S.P."/>
        </authorList>
    </citation>
    <scope>NUCLEOTIDE SEQUENCE [LARGE SCALE GENOMIC DNA]</scope>
    <source>
        <strain evidence="6 7">GH-12</strain>
    </source>
</reference>
<dbReference type="Gene3D" id="3.90.1300.10">
    <property type="entry name" value="Amidase signature (AS) domain"/>
    <property type="match status" value="1"/>
</dbReference>
<feature type="binding site" evidence="4">
    <location>
        <position position="209"/>
    </location>
    <ligand>
        <name>substrate</name>
    </ligand>
</feature>
<evidence type="ECO:0000313" key="7">
    <source>
        <dbReference type="Proteomes" id="UP001383192"/>
    </source>
</evidence>
<feature type="binding site" evidence="4">
    <location>
        <position position="183"/>
    </location>
    <ligand>
        <name>substrate</name>
    </ligand>
</feature>
<organism evidence="6 7">
    <name type="scientific">Paramarasmius palmivorus</name>
    <dbReference type="NCBI Taxonomy" id="297713"/>
    <lineage>
        <taxon>Eukaryota</taxon>
        <taxon>Fungi</taxon>
        <taxon>Dikarya</taxon>
        <taxon>Basidiomycota</taxon>
        <taxon>Agaricomycotina</taxon>
        <taxon>Agaricomycetes</taxon>
        <taxon>Agaricomycetidae</taxon>
        <taxon>Agaricales</taxon>
        <taxon>Marasmiineae</taxon>
        <taxon>Marasmiaceae</taxon>
        <taxon>Paramarasmius</taxon>
    </lineage>
</organism>
<gene>
    <name evidence="6" type="ORF">VNI00_009534</name>
</gene>
<dbReference type="PIRSF" id="PIRSF001221">
    <property type="entry name" value="Amidase_fungi"/>
    <property type="match status" value="1"/>
</dbReference>
<feature type="active site" description="Charge relay system" evidence="3">
    <location>
        <position position="134"/>
    </location>
</feature>
<dbReference type="SUPFAM" id="SSF75304">
    <property type="entry name" value="Amidase signature (AS) enzymes"/>
    <property type="match status" value="1"/>
</dbReference>
<comment type="caution">
    <text evidence="6">The sequence shown here is derived from an EMBL/GenBank/DDBJ whole genome shotgun (WGS) entry which is preliminary data.</text>
</comment>
<dbReference type="PANTHER" id="PTHR46072">
    <property type="entry name" value="AMIDASE-RELATED-RELATED"/>
    <property type="match status" value="1"/>
</dbReference>
<dbReference type="InterPro" id="IPR036928">
    <property type="entry name" value="AS_sf"/>
</dbReference>
<evidence type="ECO:0000256" key="3">
    <source>
        <dbReference type="PIRSR" id="PIRSR001221-1"/>
    </source>
</evidence>
<proteinExistence type="inferred from homology"/>
<protein>
    <recommendedName>
        <fullName evidence="5">Amidase domain-containing protein</fullName>
    </recommendedName>
</protein>
<name>A0AAW0CQD2_9AGAR</name>
<dbReference type="GO" id="GO:0016787">
    <property type="term" value="F:hydrolase activity"/>
    <property type="evidence" value="ECO:0007669"/>
    <property type="project" value="UniProtKB-KW"/>
</dbReference>
<feature type="binding site" evidence="4">
    <location>
        <begin position="228"/>
        <end position="231"/>
    </location>
    <ligand>
        <name>substrate</name>
    </ligand>
</feature>
<evidence type="ECO:0000256" key="1">
    <source>
        <dbReference type="ARBA" id="ARBA00009199"/>
    </source>
</evidence>